<organism evidence="1 2">
    <name type="scientific">Streptomyces solicathayae</name>
    <dbReference type="NCBI Taxonomy" id="3081768"/>
    <lineage>
        <taxon>Bacteria</taxon>
        <taxon>Bacillati</taxon>
        <taxon>Actinomycetota</taxon>
        <taxon>Actinomycetes</taxon>
        <taxon>Kitasatosporales</taxon>
        <taxon>Streptomycetaceae</taxon>
        <taxon>Streptomyces</taxon>
    </lineage>
</organism>
<evidence type="ECO:0000313" key="1">
    <source>
        <dbReference type="EMBL" id="WOX21009.1"/>
    </source>
</evidence>
<reference evidence="1 2" key="1">
    <citation type="submission" date="2023-10" db="EMBL/GenBank/DDBJ databases">
        <title>The genome sequence of Streptomyces sp. HUAS YS2.</title>
        <authorList>
            <person name="Mo P."/>
        </authorList>
    </citation>
    <scope>NUCLEOTIDE SEQUENCE [LARGE SCALE GENOMIC DNA]</scope>
    <source>
        <strain evidence="1 2">HUAS YS2</strain>
    </source>
</reference>
<dbReference type="RefSeq" id="WP_318101785.1">
    <property type="nucleotide sequence ID" value="NZ_CP137573.1"/>
</dbReference>
<gene>
    <name evidence="1" type="ORF">R2D22_06250</name>
</gene>
<dbReference type="Proteomes" id="UP001301731">
    <property type="component" value="Chromosome"/>
</dbReference>
<sequence length="344" mass="36767">MAAEYATFALAPAVRAGGVLVRGAQKLHREFLDFVVDGRPLLQELSELDAVSPLAADVPPEIFGEDVRRLLLEAEPPLAGGRCVLYACPECAGLDCGAVTAVVERDGDAVVWRDFAWQTDEDVDLERDGYHGIGPFRFRADEYRAALAPLLAAGRPARPRVLLVGARATGLGRLAAALRSIGIGADIAQDAEGVTAEELRGYGAVAFGPEVGEPVRGAVRQAFARAGAADVAYVDGLAPVIPLLVAQIEHALDRTPTELRRVTRLEASSGEAVLEVTAPCRVTLLAYRTGLLNRTRVHLLHDEILAPGTHRIPLTPHPLKGRSYILARTTSNVPVPPVTYDPPR</sequence>
<proteinExistence type="predicted"/>
<evidence type="ECO:0000313" key="2">
    <source>
        <dbReference type="Proteomes" id="UP001301731"/>
    </source>
</evidence>
<keyword evidence="2" id="KW-1185">Reference proteome</keyword>
<dbReference type="EMBL" id="CP137573">
    <property type="protein sequence ID" value="WOX21009.1"/>
    <property type="molecule type" value="Genomic_DNA"/>
</dbReference>
<name>A0ABZ0LNG5_9ACTN</name>
<accession>A0ABZ0LNG5</accession>
<protein>
    <submittedName>
        <fullName evidence="1">Oxidoreductase</fullName>
    </submittedName>
</protein>